<dbReference type="EMBL" id="HBUF01406162">
    <property type="protein sequence ID" value="CAG6738100.1"/>
    <property type="molecule type" value="Transcribed_RNA"/>
</dbReference>
<evidence type="ECO:0000313" key="1">
    <source>
        <dbReference type="EMBL" id="CAG6738100.1"/>
    </source>
</evidence>
<protein>
    <submittedName>
        <fullName evidence="1">Uncharacterized protein</fullName>
    </submittedName>
</protein>
<proteinExistence type="predicted"/>
<dbReference type="EMBL" id="HBUF01406161">
    <property type="protein sequence ID" value="CAG6738099.1"/>
    <property type="molecule type" value="Transcribed_RNA"/>
</dbReference>
<dbReference type="AlphaFoldDB" id="A0A8D8YZY9"/>
<name>A0A8D8YZY9_9HEMI</name>
<reference evidence="1" key="1">
    <citation type="submission" date="2021-05" db="EMBL/GenBank/DDBJ databases">
        <authorList>
            <person name="Alioto T."/>
            <person name="Alioto T."/>
            <person name="Gomez Garrido J."/>
        </authorList>
    </citation>
    <scope>NUCLEOTIDE SEQUENCE</scope>
</reference>
<organism evidence="1">
    <name type="scientific">Cacopsylla melanoneura</name>
    <dbReference type="NCBI Taxonomy" id="428564"/>
    <lineage>
        <taxon>Eukaryota</taxon>
        <taxon>Metazoa</taxon>
        <taxon>Ecdysozoa</taxon>
        <taxon>Arthropoda</taxon>
        <taxon>Hexapoda</taxon>
        <taxon>Insecta</taxon>
        <taxon>Pterygota</taxon>
        <taxon>Neoptera</taxon>
        <taxon>Paraneoptera</taxon>
        <taxon>Hemiptera</taxon>
        <taxon>Sternorrhyncha</taxon>
        <taxon>Psylloidea</taxon>
        <taxon>Psyllidae</taxon>
        <taxon>Psyllinae</taxon>
        <taxon>Cacopsylla</taxon>
    </lineage>
</organism>
<sequence>MARYAQHSGENCTYLPIHGYAQLLQTLSKITEGKVGYSYLDLDLLSFLSQAISVISAISVPSNFPVDRLNHCARFCISIEFWAGAGALTSPIYTYSGKLAGSDYYPKLFSFFTFIKEIIQN</sequence>
<accession>A0A8D8YZY9</accession>